<dbReference type="RefSeq" id="WP_081144933.1">
    <property type="nucleotide sequence ID" value="NZ_LVYD01000001.1"/>
</dbReference>
<reference evidence="1 2" key="1">
    <citation type="submission" date="2016-03" db="EMBL/GenBank/DDBJ databases">
        <title>Niastella vici sp. nov., isolated from farmland soil.</title>
        <authorList>
            <person name="Chen L."/>
            <person name="Wang D."/>
            <person name="Yang S."/>
            <person name="Wang G."/>
        </authorList>
    </citation>
    <scope>NUCLEOTIDE SEQUENCE [LARGE SCALE GENOMIC DNA]</scope>
    <source>
        <strain evidence="1 2">DJ57</strain>
    </source>
</reference>
<dbReference type="Proteomes" id="UP000192796">
    <property type="component" value="Unassembled WGS sequence"/>
</dbReference>
<keyword evidence="2" id="KW-1185">Reference proteome</keyword>
<evidence type="ECO:0000313" key="1">
    <source>
        <dbReference type="EMBL" id="OQP67238.1"/>
    </source>
</evidence>
<name>A0A1V9G9U9_9BACT</name>
<dbReference type="STRING" id="1703345.A3860_02440"/>
<dbReference type="AlphaFoldDB" id="A0A1V9G9U9"/>
<sequence>MAALNRSNDYVKDVHSCLNTFYVLMGRKQVKKLEGMLSPNLRQFIRMESHREKFQKVFLFDREIVGYYIHQLTEINPGLLDAIILIGLEPVDEWGNASAAQKVKFKKQILDPDKLKYRFYRFRFINIHDHWFIDDVYQDNEFYCTASN</sequence>
<protein>
    <submittedName>
        <fullName evidence="1">Uncharacterized protein</fullName>
    </submittedName>
</protein>
<accession>A0A1V9G9U9</accession>
<proteinExistence type="predicted"/>
<organism evidence="1 2">
    <name type="scientific">Niastella vici</name>
    <dbReference type="NCBI Taxonomy" id="1703345"/>
    <lineage>
        <taxon>Bacteria</taxon>
        <taxon>Pseudomonadati</taxon>
        <taxon>Bacteroidota</taxon>
        <taxon>Chitinophagia</taxon>
        <taxon>Chitinophagales</taxon>
        <taxon>Chitinophagaceae</taxon>
        <taxon>Niastella</taxon>
    </lineage>
</organism>
<comment type="caution">
    <text evidence="1">The sequence shown here is derived from an EMBL/GenBank/DDBJ whole genome shotgun (WGS) entry which is preliminary data.</text>
</comment>
<dbReference type="OrthoDB" id="687041at2"/>
<evidence type="ECO:0000313" key="2">
    <source>
        <dbReference type="Proteomes" id="UP000192796"/>
    </source>
</evidence>
<dbReference type="EMBL" id="LVYD01000001">
    <property type="protein sequence ID" value="OQP67238.1"/>
    <property type="molecule type" value="Genomic_DNA"/>
</dbReference>
<gene>
    <name evidence="1" type="ORF">A3860_02440</name>
</gene>